<dbReference type="EMBL" id="CP001931">
    <property type="protein sequence ID" value="ADC90186.1"/>
    <property type="molecule type" value="Genomic_DNA"/>
</dbReference>
<dbReference type="RefSeq" id="WP_012992592.1">
    <property type="nucleotide sequence ID" value="NC_013894.1"/>
</dbReference>
<sequence length="173" mass="19112">MNLWFFALAHEAHAVVQSPPMLQVTYPQVVKIHPPVVHFAIVLPILLFLIEVYKLLRGEEKGGVSLLVSLLMVISVASAALTGWVVHERIESLPITAEAEAVLHLHERLGITLFVFSLLVLTLKVMSLKISRRFFSLLYILGLLLLSGGVLYQGYLGGRLVYQYSVGVPVGGR</sequence>
<evidence type="ECO:0000313" key="3">
    <source>
        <dbReference type="EMBL" id="ADC90186.1"/>
    </source>
</evidence>
<gene>
    <name evidence="3" type="ordered locus">Thal_1557</name>
</gene>
<feature type="domain" description="DUF2231" evidence="2">
    <location>
        <begin position="32"/>
        <end position="168"/>
    </location>
</feature>
<dbReference type="AlphaFoldDB" id="D3SN56"/>
<name>D3SN56_THEAH</name>
<feature type="transmembrane region" description="Helical" evidence="1">
    <location>
        <begin position="105"/>
        <end position="123"/>
    </location>
</feature>
<keyword evidence="1" id="KW-0812">Transmembrane</keyword>
<feature type="transmembrane region" description="Helical" evidence="1">
    <location>
        <begin position="63"/>
        <end position="85"/>
    </location>
</feature>
<dbReference type="OrthoDB" id="15540at2"/>
<dbReference type="InterPro" id="IPR019251">
    <property type="entry name" value="DUF2231_TM"/>
</dbReference>
<dbReference type="HOGENOM" id="CLU_107155_5_2_0"/>
<evidence type="ECO:0000259" key="2">
    <source>
        <dbReference type="Pfam" id="PF09990"/>
    </source>
</evidence>
<dbReference type="Proteomes" id="UP000002043">
    <property type="component" value="Chromosome"/>
</dbReference>
<dbReference type="STRING" id="638303.Thal_1557"/>
<dbReference type="Pfam" id="PF09990">
    <property type="entry name" value="DUF2231"/>
    <property type="match status" value="1"/>
</dbReference>
<keyword evidence="4" id="KW-1185">Reference proteome</keyword>
<dbReference type="KEGG" id="tal:Thal_1557"/>
<evidence type="ECO:0000313" key="4">
    <source>
        <dbReference type="Proteomes" id="UP000002043"/>
    </source>
</evidence>
<protein>
    <recommendedName>
        <fullName evidence="2">DUF2231 domain-containing protein</fullName>
    </recommendedName>
</protein>
<evidence type="ECO:0000256" key="1">
    <source>
        <dbReference type="SAM" id="Phobius"/>
    </source>
</evidence>
<keyword evidence="1" id="KW-1133">Transmembrane helix</keyword>
<accession>D3SN56</accession>
<organism evidence="3 4">
    <name type="scientific">Thermocrinis albus (strain DSM 14484 / JCM 11386 / HI 11/12)</name>
    <dbReference type="NCBI Taxonomy" id="638303"/>
    <lineage>
        <taxon>Bacteria</taxon>
        <taxon>Pseudomonadati</taxon>
        <taxon>Aquificota</taxon>
        <taxon>Aquificia</taxon>
        <taxon>Aquificales</taxon>
        <taxon>Aquificaceae</taxon>
        <taxon>Thermocrinis</taxon>
    </lineage>
</organism>
<reference evidence="4" key="1">
    <citation type="journal article" date="2010" name="Stand. Genomic Sci.">
        <title>Complete genome sequence of Thermocrinis albus type strain (HI 11/12T).</title>
        <authorList>
            <person name="Wirth R."/>
            <person name="Sikorski J."/>
            <person name="Brambilla E."/>
            <person name="Misra M."/>
            <person name="Lapidus A."/>
            <person name="Copeland A."/>
            <person name="Nolan M."/>
            <person name="Lucas S."/>
            <person name="Chen F."/>
            <person name="Tice H."/>
            <person name="Cheng J.F."/>
            <person name="Han C."/>
            <person name="Detter J.C."/>
            <person name="Tapia R."/>
            <person name="Bruce D."/>
            <person name="Goodwin L."/>
            <person name="Pitluck S."/>
            <person name="Pati A."/>
            <person name="Anderson I."/>
            <person name="Ivanova N."/>
            <person name="Mavromatis K."/>
            <person name="Mikhailova N."/>
            <person name="Chen A."/>
            <person name="Palaniappan K."/>
            <person name="Bilek Y."/>
            <person name="Hader T."/>
            <person name="Land M."/>
            <person name="Hauser L."/>
            <person name="Chang Y.J."/>
            <person name="Jeffries C.D."/>
            <person name="Tindall B.J."/>
            <person name="Rohde M."/>
            <person name="Goker M."/>
            <person name="Bristow J."/>
            <person name="Eisen J.A."/>
            <person name="Markowitz V."/>
            <person name="Hugenholtz P."/>
            <person name="Kyrpides N.C."/>
            <person name="Klenk H.P."/>
        </authorList>
    </citation>
    <scope>NUCLEOTIDE SEQUENCE [LARGE SCALE GENOMIC DNA]</scope>
    <source>
        <strain evidence="4">DSM 14484 / JCM 11386 / HI 11/12</strain>
    </source>
</reference>
<keyword evidence="1" id="KW-0472">Membrane</keyword>
<feature type="transmembrane region" description="Helical" evidence="1">
    <location>
        <begin position="38"/>
        <end position="56"/>
    </location>
</feature>
<feature type="transmembrane region" description="Helical" evidence="1">
    <location>
        <begin position="135"/>
        <end position="155"/>
    </location>
</feature>
<proteinExistence type="predicted"/>
<dbReference type="eggNOG" id="COG4244">
    <property type="taxonomic scope" value="Bacteria"/>
</dbReference>